<comment type="caution">
    <text evidence="1">The sequence shown here is derived from an EMBL/GenBank/DDBJ whole genome shotgun (WGS) entry which is preliminary data.</text>
</comment>
<reference evidence="1 2" key="1">
    <citation type="journal article" date="2024" name="bioRxiv">
        <title>A reference genome for Trichogramma kaykai: A tiny desert-dwelling parasitoid wasp with competing sex-ratio distorters.</title>
        <authorList>
            <person name="Culotta J."/>
            <person name="Lindsey A.R."/>
        </authorList>
    </citation>
    <scope>NUCLEOTIDE SEQUENCE [LARGE SCALE GENOMIC DNA]</scope>
    <source>
        <strain evidence="1 2">KSX58</strain>
    </source>
</reference>
<name>A0ABD2XV32_9HYME</name>
<dbReference type="AlphaFoldDB" id="A0ABD2XV32"/>
<keyword evidence="2" id="KW-1185">Reference proteome</keyword>
<organism evidence="1 2">
    <name type="scientific">Trichogramma kaykai</name>
    <dbReference type="NCBI Taxonomy" id="54128"/>
    <lineage>
        <taxon>Eukaryota</taxon>
        <taxon>Metazoa</taxon>
        <taxon>Ecdysozoa</taxon>
        <taxon>Arthropoda</taxon>
        <taxon>Hexapoda</taxon>
        <taxon>Insecta</taxon>
        <taxon>Pterygota</taxon>
        <taxon>Neoptera</taxon>
        <taxon>Endopterygota</taxon>
        <taxon>Hymenoptera</taxon>
        <taxon>Apocrita</taxon>
        <taxon>Proctotrupomorpha</taxon>
        <taxon>Chalcidoidea</taxon>
        <taxon>Trichogrammatidae</taxon>
        <taxon>Trichogramma</taxon>
    </lineage>
</organism>
<dbReference type="Proteomes" id="UP001627154">
    <property type="component" value="Unassembled WGS sequence"/>
</dbReference>
<accession>A0ABD2XV32</accession>
<proteinExistence type="predicted"/>
<evidence type="ECO:0000313" key="2">
    <source>
        <dbReference type="Proteomes" id="UP001627154"/>
    </source>
</evidence>
<dbReference type="EMBL" id="JBJJXI010000002">
    <property type="protein sequence ID" value="KAL3407878.1"/>
    <property type="molecule type" value="Genomic_DNA"/>
</dbReference>
<protein>
    <submittedName>
        <fullName evidence="1">Uncharacterized protein</fullName>
    </submittedName>
</protein>
<evidence type="ECO:0000313" key="1">
    <source>
        <dbReference type="EMBL" id="KAL3407878.1"/>
    </source>
</evidence>
<gene>
    <name evidence="1" type="ORF">TKK_000121</name>
</gene>
<sequence length="71" mass="8247">MEKKSTKAYFSQCICAAAPCRWRTVYTKNINGFERATLQSRSSTCSLVREIHADQEKHTRIYYNGAKTRKL</sequence>